<accession>A0A0D9XHR4</accession>
<dbReference type="HOGENOM" id="CLU_2609484_0_0_1"/>
<dbReference type="EnsemblPlants" id="LPERR10G01680.2">
    <property type="protein sequence ID" value="LPERR10G01680.2"/>
    <property type="gene ID" value="LPERR10G01680"/>
</dbReference>
<feature type="compositionally biased region" description="Basic and acidic residues" evidence="1">
    <location>
        <begin position="44"/>
        <end position="53"/>
    </location>
</feature>
<evidence type="ECO:0000256" key="1">
    <source>
        <dbReference type="SAM" id="MobiDB-lite"/>
    </source>
</evidence>
<dbReference type="Gramene" id="LPERR10G01680.2">
    <property type="protein sequence ID" value="LPERR10G01680.2"/>
    <property type="gene ID" value="LPERR10G01680"/>
</dbReference>
<evidence type="ECO:0000313" key="3">
    <source>
        <dbReference type="Proteomes" id="UP000032180"/>
    </source>
</evidence>
<reference evidence="2 3" key="2">
    <citation type="submission" date="2013-12" db="EMBL/GenBank/DDBJ databases">
        <authorList>
            <person name="Yu Y."/>
            <person name="Lee S."/>
            <person name="de Baynast K."/>
            <person name="Wissotski M."/>
            <person name="Liu L."/>
            <person name="Talag J."/>
            <person name="Goicoechea J."/>
            <person name="Angelova A."/>
            <person name="Jetty R."/>
            <person name="Kudrna D."/>
            <person name="Golser W."/>
            <person name="Rivera L."/>
            <person name="Zhang J."/>
            <person name="Wing R."/>
        </authorList>
    </citation>
    <scope>NUCLEOTIDE SEQUENCE</scope>
</reference>
<dbReference type="Gramene" id="LPERR10G01680.1">
    <property type="protein sequence ID" value="LPERR10G01680.1"/>
    <property type="gene ID" value="LPERR10G01680"/>
</dbReference>
<name>A0A0D9XHR4_9ORYZ</name>
<dbReference type="EnsemblPlants" id="LPERR10G01680.1">
    <property type="protein sequence ID" value="LPERR10G01680.1"/>
    <property type="gene ID" value="LPERR10G01680"/>
</dbReference>
<reference evidence="2 3" key="1">
    <citation type="submission" date="2012-08" db="EMBL/GenBank/DDBJ databases">
        <title>Oryza genome evolution.</title>
        <authorList>
            <person name="Wing R.A."/>
        </authorList>
    </citation>
    <scope>NUCLEOTIDE SEQUENCE</scope>
</reference>
<dbReference type="AlphaFoldDB" id="A0A0D9XHR4"/>
<evidence type="ECO:0000313" key="2">
    <source>
        <dbReference type="EnsemblPlants" id="LPERR10G01680.1"/>
    </source>
</evidence>
<feature type="region of interest" description="Disordered" evidence="1">
    <location>
        <begin position="37"/>
        <end position="79"/>
    </location>
</feature>
<reference evidence="2" key="3">
    <citation type="submission" date="2015-04" db="UniProtKB">
        <authorList>
            <consortium name="EnsemblPlants"/>
        </authorList>
    </citation>
    <scope>IDENTIFICATION</scope>
</reference>
<protein>
    <submittedName>
        <fullName evidence="2">Uncharacterized protein</fullName>
    </submittedName>
</protein>
<organism evidence="2 3">
    <name type="scientific">Leersia perrieri</name>
    <dbReference type="NCBI Taxonomy" id="77586"/>
    <lineage>
        <taxon>Eukaryota</taxon>
        <taxon>Viridiplantae</taxon>
        <taxon>Streptophyta</taxon>
        <taxon>Embryophyta</taxon>
        <taxon>Tracheophyta</taxon>
        <taxon>Spermatophyta</taxon>
        <taxon>Magnoliopsida</taxon>
        <taxon>Liliopsida</taxon>
        <taxon>Poales</taxon>
        <taxon>Poaceae</taxon>
        <taxon>BOP clade</taxon>
        <taxon>Oryzoideae</taxon>
        <taxon>Oryzeae</taxon>
        <taxon>Oryzinae</taxon>
        <taxon>Leersia</taxon>
    </lineage>
</organism>
<keyword evidence="3" id="KW-1185">Reference proteome</keyword>
<proteinExistence type="predicted"/>
<feature type="compositionally biased region" description="Polar residues" evidence="1">
    <location>
        <begin position="67"/>
        <end position="79"/>
    </location>
</feature>
<sequence>MEGKEKNRRFLIVRLPRPRPPQFSAWLRRLPDLGSQPPACAHLPRAEKSRAEQGRPCPAHPHRMGGCSSTKSGLCNSCN</sequence>
<dbReference type="Proteomes" id="UP000032180">
    <property type="component" value="Chromosome 10"/>
</dbReference>